<organism evidence="1 2">
    <name type="scientific">Porites lobata</name>
    <dbReference type="NCBI Taxonomy" id="104759"/>
    <lineage>
        <taxon>Eukaryota</taxon>
        <taxon>Metazoa</taxon>
        <taxon>Cnidaria</taxon>
        <taxon>Anthozoa</taxon>
        <taxon>Hexacorallia</taxon>
        <taxon>Scleractinia</taxon>
        <taxon>Fungiina</taxon>
        <taxon>Poritidae</taxon>
        <taxon>Porites</taxon>
    </lineage>
</organism>
<dbReference type="EMBL" id="CALNXK010000125">
    <property type="protein sequence ID" value="CAH3163094.1"/>
    <property type="molecule type" value="Genomic_DNA"/>
</dbReference>
<name>A0ABN8QIJ8_9CNID</name>
<keyword evidence="2" id="KW-1185">Reference proteome</keyword>
<evidence type="ECO:0000313" key="2">
    <source>
        <dbReference type="Proteomes" id="UP001159405"/>
    </source>
</evidence>
<gene>
    <name evidence="1" type="ORF">PLOB_00005605</name>
</gene>
<evidence type="ECO:0000313" key="1">
    <source>
        <dbReference type="EMBL" id="CAH3163094.1"/>
    </source>
</evidence>
<dbReference type="Proteomes" id="UP001159405">
    <property type="component" value="Unassembled WGS sequence"/>
</dbReference>
<proteinExistence type="predicted"/>
<dbReference type="PANTHER" id="PTHR46880:SF5">
    <property type="entry name" value="DUF4371 DOMAIN-CONTAINING PROTEIN"/>
    <property type="match status" value="1"/>
</dbReference>
<accession>A0ABN8QIJ8</accession>
<reference evidence="1 2" key="1">
    <citation type="submission" date="2022-05" db="EMBL/GenBank/DDBJ databases">
        <authorList>
            <consortium name="Genoscope - CEA"/>
            <person name="William W."/>
        </authorList>
    </citation>
    <scope>NUCLEOTIDE SEQUENCE [LARGE SCALE GENOMIC DNA]</scope>
</reference>
<comment type="caution">
    <text evidence="1">The sequence shown here is derived from an EMBL/GenBank/DDBJ whole genome shotgun (WGS) entry which is preliminary data.</text>
</comment>
<sequence length="332" mass="36451">MPHYDVTANANTIHEEVTSQTTQPHVNHHYRSITRPAKATDVGIKRRIFNDCTGLQVVDNCFSDLGVKERKKSTIGFGADGTSVNLGKRRGVASLLKHEVDHLIDIHCLPHRLELSMIEMQQECKYVKEVPKSKRELKALGNELGLDVLRPRPVRGSRWLPHVSGALRVFIKPVKDESISSDPAQYAAVLAHMEHLATTSTNADVKGRAKFIAKAKKKASLVTFCHFLSDLFDVLSKLSFHFQRNDLILPSAVSLLEEALSSISLLTKRPVRGGRLEAFLGSLSTSDSCSLFQGITLYGDLSGVTTEEIDEKAGVAAQIKQATDLCLSGLSA</sequence>
<protein>
    <submittedName>
        <fullName evidence="1">Uncharacterized protein</fullName>
    </submittedName>
</protein>
<dbReference type="PANTHER" id="PTHR46880">
    <property type="entry name" value="RAS-ASSOCIATING DOMAIN-CONTAINING PROTEIN"/>
    <property type="match status" value="1"/>
</dbReference>